<dbReference type="InterPro" id="IPR017907">
    <property type="entry name" value="Znf_RING_CS"/>
</dbReference>
<dbReference type="GO" id="GO:0008270">
    <property type="term" value="F:zinc ion binding"/>
    <property type="evidence" value="ECO:0007669"/>
    <property type="project" value="UniProtKB-KW"/>
</dbReference>
<sequence>MCPICKSSRYLNPDMLFLVNPECYHKICSSCVDRIYSLGPAPCPYVGCGKTLRRNKFKQQLFEDVGVEREVDIRKRVFSIMNQREEDFSNKKDYDDYLEKIETIVFNLTNGVDTEKTETELTAYSTANRAAIMANFQKQKQEDDLQERKRQFDLQKRREMRKLELEAEQEERMEKELERKALINQLATSTEDASTITQKFAKSTLKRSSARKKLLELSQSDVAGSAFLSRGNLEDELADDKPFSPFNGDRQLDEPYSLYDDYKDLGVSDIASDIQFQASGFKVDDVYRRSLVDAFMGLGCNIEDEKAPNRTISVDGNNEAIV</sequence>
<dbReference type="InterPro" id="IPR015877">
    <property type="entry name" value="MAT1_centre"/>
</dbReference>
<feature type="coiled-coil region" evidence="10">
    <location>
        <begin position="153"/>
        <end position="185"/>
    </location>
</feature>
<dbReference type="EMBL" id="KV454413">
    <property type="protein sequence ID" value="ODQ63937.1"/>
    <property type="molecule type" value="Genomic_DNA"/>
</dbReference>
<dbReference type="PANTHER" id="PTHR12683:SF13">
    <property type="entry name" value="CDK-ACTIVATING KINASE ASSEMBLY FACTOR MAT1"/>
    <property type="match status" value="1"/>
</dbReference>
<reference evidence="12 13" key="1">
    <citation type="journal article" date="2016" name="Proc. Natl. Acad. Sci. U.S.A.">
        <title>Comparative genomics of biotechnologically important yeasts.</title>
        <authorList>
            <person name="Riley R."/>
            <person name="Haridas S."/>
            <person name="Wolfe K.H."/>
            <person name="Lopes M.R."/>
            <person name="Hittinger C.T."/>
            <person name="Goeker M."/>
            <person name="Salamov A.A."/>
            <person name="Wisecaver J.H."/>
            <person name="Long T.M."/>
            <person name="Calvey C.H."/>
            <person name="Aerts A.L."/>
            <person name="Barry K.W."/>
            <person name="Choi C."/>
            <person name="Clum A."/>
            <person name="Coughlan A.Y."/>
            <person name="Deshpande S."/>
            <person name="Douglass A.P."/>
            <person name="Hanson S.J."/>
            <person name="Klenk H.-P."/>
            <person name="LaButti K.M."/>
            <person name="Lapidus A."/>
            <person name="Lindquist E.A."/>
            <person name="Lipzen A.M."/>
            <person name="Meier-Kolthoff J.P."/>
            <person name="Ohm R.A."/>
            <person name="Otillar R.P."/>
            <person name="Pangilinan J.L."/>
            <person name="Peng Y."/>
            <person name="Rokas A."/>
            <person name="Rosa C.A."/>
            <person name="Scheuner C."/>
            <person name="Sibirny A.A."/>
            <person name="Slot J.C."/>
            <person name="Stielow J.B."/>
            <person name="Sun H."/>
            <person name="Kurtzman C.P."/>
            <person name="Blackwell M."/>
            <person name="Grigoriev I.V."/>
            <person name="Jeffries T.W."/>
        </authorList>
    </citation>
    <scope>NUCLEOTIDE SEQUENCE [LARGE SCALE GENOMIC DNA]</scope>
    <source>
        <strain evidence="12 13">DSM 6958</strain>
    </source>
</reference>
<dbReference type="GO" id="GO:0006289">
    <property type="term" value="P:nucleotide-excision repair"/>
    <property type="evidence" value="ECO:0007669"/>
    <property type="project" value="InterPro"/>
</dbReference>
<evidence type="ECO:0000256" key="8">
    <source>
        <dbReference type="ARBA" id="ARBA00033277"/>
    </source>
</evidence>
<evidence type="ECO:0000256" key="4">
    <source>
        <dbReference type="ARBA" id="ARBA00022771"/>
    </source>
</evidence>
<evidence type="ECO:0000256" key="10">
    <source>
        <dbReference type="SAM" id="Coils"/>
    </source>
</evidence>
<dbReference type="Pfam" id="PF17121">
    <property type="entry name" value="zf-C3HC4_5"/>
    <property type="match status" value="1"/>
</dbReference>
<evidence type="ECO:0000256" key="2">
    <source>
        <dbReference type="ARBA" id="ARBA00022257"/>
    </source>
</evidence>
<evidence type="ECO:0000256" key="5">
    <source>
        <dbReference type="ARBA" id="ARBA00022833"/>
    </source>
</evidence>
<dbReference type="AlphaFoldDB" id="A0A1E3PGE8"/>
<accession>A0A1E3PGE8</accession>
<keyword evidence="12" id="KW-0418">Kinase</keyword>
<feature type="domain" description="RING-type" evidence="11">
    <location>
        <begin position="2"/>
        <end position="44"/>
    </location>
</feature>
<dbReference type="Pfam" id="PF06391">
    <property type="entry name" value="MAT1"/>
    <property type="match status" value="1"/>
</dbReference>
<keyword evidence="5" id="KW-0862">Zinc</keyword>
<name>A0A1E3PGE8_9ASCO</name>
<dbReference type="FunFam" id="3.30.40.10:FF:000037">
    <property type="entry name" value="Cdk-activating kinase assembly factor MAT1, centre"/>
    <property type="match status" value="1"/>
</dbReference>
<dbReference type="PANTHER" id="PTHR12683">
    <property type="entry name" value="CDK-ACTIVATING KINASE ASSEMBLY FACTOR MAT1"/>
    <property type="match status" value="1"/>
</dbReference>
<evidence type="ECO:0000313" key="13">
    <source>
        <dbReference type="Proteomes" id="UP000095009"/>
    </source>
</evidence>
<dbReference type="NCBIfam" id="TIGR00570">
    <property type="entry name" value="cdk7"/>
    <property type="match status" value="1"/>
</dbReference>
<dbReference type="Gene3D" id="3.30.40.10">
    <property type="entry name" value="Zinc/RING finger domain, C3HC4 (zinc finger)"/>
    <property type="match status" value="1"/>
</dbReference>
<evidence type="ECO:0000259" key="11">
    <source>
        <dbReference type="PROSITE" id="PS50089"/>
    </source>
</evidence>
<dbReference type="PROSITE" id="PS00518">
    <property type="entry name" value="ZF_RING_1"/>
    <property type="match status" value="1"/>
</dbReference>
<evidence type="ECO:0000256" key="3">
    <source>
        <dbReference type="ARBA" id="ARBA00022723"/>
    </source>
</evidence>
<dbReference type="InterPro" id="IPR013083">
    <property type="entry name" value="Znf_RING/FYVE/PHD"/>
</dbReference>
<dbReference type="GO" id="GO:0070985">
    <property type="term" value="C:transcription factor TFIIK complex"/>
    <property type="evidence" value="ECO:0007669"/>
    <property type="project" value="EnsemblFungi"/>
</dbReference>
<comment type="subcellular location">
    <subcellularLocation>
        <location evidence="1">Nucleus</location>
    </subcellularLocation>
</comment>
<keyword evidence="13" id="KW-1185">Reference proteome</keyword>
<keyword evidence="3" id="KW-0479">Metal-binding</keyword>
<dbReference type="Proteomes" id="UP000095009">
    <property type="component" value="Unassembled WGS sequence"/>
</dbReference>
<proteinExistence type="predicted"/>
<dbReference type="OrthoDB" id="5963at2759"/>
<protein>
    <recommendedName>
        <fullName evidence="2">RNA polymerase II transcription factor B subunit 3</fullName>
    </recommendedName>
    <alternativeName>
        <fullName evidence="8">RNA polymerase II transcription factor B 38 kDa subunit</fullName>
    </alternativeName>
    <alternativeName>
        <fullName evidence="7">RNA polymerase II transcription factor B p38 subunit</fullName>
    </alternativeName>
</protein>
<dbReference type="GO" id="GO:0061575">
    <property type="term" value="F:cyclin-dependent protein serine/threonine kinase activator activity"/>
    <property type="evidence" value="ECO:0007669"/>
    <property type="project" value="EnsemblFungi"/>
</dbReference>
<dbReference type="InterPro" id="IPR004575">
    <property type="entry name" value="MAT1/Tfb3"/>
</dbReference>
<keyword evidence="6" id="KW-0539">Nucleus</keyword>
<organism evidence="12 13">
    <name type="scientific">Nadsonia fulvescens var. elongata DSM 6958</name>
    <dbReference type="NCBI Taxonomy" id="857566"/>
    <lineage>
        <taxon>Eukaryota</taxon>
        <taxon>Fungi</taxon>
        <taxon>Dikarya</taxon>
        <taxon>Ascomycota</taxon>
        <taxon>Saccharomycotina</taxon>
        <taxon>Dipodascomycetes</taxon>
        <taxon>Dipodascales</taxon>
        <taxon>Dipodascales incertae sedis</taxon>
        <taxon>Nadsonia</taxon>
    </lineage>
</organism>
<keyword evidence="12" id="KW-0808">Transferase</keyword>
<dbReference type="InterPro" id="IPR001841">
    <property type="entry name" value="Znf_RING"/>
</dbReference>
<dbReference type="PROSITE" id="PS50089">
    <property type="entry name" value="ZF_RING_2"/>
    <property type="match status" value="1"/>
</dbReference>
<evidence type="ECO:0000256" key="9">
    <source>
        <dbReference type="PROSITE-ProRule" id="PRU00175"/>
    </source>
</evidence>
<evidence type="ECO:0000313" key="12">
    <source>
        <dbReference type="EMBL" id="ODQ63937.1"/>
    </source>
</evidence>
<dbReference type="CDD" id="cd16573">
    <property type="entry name" value="RING-HC_TFB3-like"/>
    <property type="match status" value="1"/>
</dbReference>
<dbReference type="GO" id="GO:0006357">
    <property type="term" value="P:regulation of transcription by RNA polymerase II"/>
    <property type="evidence" value="ECO:0007669"/>
    <property type="project" value="TreeGrafter"/>
</dbReference>
<dbReference type="SUPFAM" id="SSF57850">
    <property type="entry name" value="RING/U-box"/>
    <property type="match status" value="1"/>
</dbReference>
<keyword evidence="10" id="KW-0175">Coiled coil</keyword>
<keyword evidence="4 9" id="KW-0863">Zinc-finger</keyword>
<evidence type="ECO:0000256" key="7">
    <source>
        <dbReference type="ARBA" id="ARBA00029873"/>
    </source>
</evidence>
<dbReference type="GO" id="GO:0016301">
    <property type="term" value="F:kinase activity"/>
    <property type="evidence" value="ECO:0007669"/>
    <property type="project" value="UniProtKB-KW"/>
</dbReference>
<dbReference type="STRING" id="857566.A0A1E3PGE8"/>
<gene>
    <name evidence="12" type="ORF">NADFUDRAFT_47719</name>
</gene>
<evidence type="ECO:0000256" key="1">
    <source>
        <dbReference type="ARBA" id="ARBA00004123"/>
    </source>
</evidence>
<evidence type="ECO:0000256" key="6">
    <source>
        <dbReference type="ARBA" id="ARBA00023242"/>
    </source>
</evidence>